<dbReference type="Pfam" id="PF00456">
    <property type="entry name" value="Transketolase_N"/>
    <property type="match status" value="1"/>
</dbReference>
<dbReference type="PANTHER" id="PTHR47514:SF1">
    <property type="entry name" value="TRANSKETOLASE N-TERMINAL SECTION-RELATED"/>
    <property type="match status" value="1"/>
</dbReference>
<comment type="similarity">
    <text evidence="2">Belongs to the transketolase family.</text>
</comment>
<evidence type="ECO:0000313" key="6">
    <source>
        <dbReference type="Proteomes" id="UP001238973"/>
    </source>
</evidence>
<dbReference type="InterPro" id="IPR005474">
    <property type="entry name" value="Transketolase_N"/>
</dbReference>
<keyword evidence="3" id="KW-0786">Thiamine pyrophosphate</keyword>
<dbReference type="SUPFAM" id="SSF52518">
    <property type="entry name" value="Thiamin diphosphate-binding fold (THDP-binding)"/>
    <property type="match status" value="1"/>
</dbReference>
<comment type="cofactor">
    <cofactor evidence="1">
        <name>thiamine diphosphate</name>
        <dbReference type="ChEBI" id="CHEBI:58937"/>
    </cofactor>
</comment>
<accession>A0AAJ1QIY8</accession>
<protein>
    <submittedName>
        <fullName evidence="5">Transketolase</fullName>
    </submittedName>
</protein>
<evidence type="ECO:0000256" key="2">
    <source>
        <dbReference type="ARBA" id="ARBA00007131"/>
    </source>
</evidence>
<dbReference type="Proteomes" id="UP001238973">
    <property type="component" value="Unassembled WGS sequence"/>
</dbReference>
<feature type="domain" description="Transketolase N-terminal" evidence="4">
    <location>
        <begin position="35"/>
        <end position="279"/>
    </location>
</feature>
<dbReference type="PANTHER" id="PTHR47514">
    <property type="entry name" value="TRANSKETOLASE N-TERMINAL SECTION-RELATED"/>
    <property type="match status" value="1"/>
</dbReference>
<dbReference type="AlphaFoldDB" id="A0AAJ1QIY8"/>
<evidence type="ECO:0000313" key="5">
    <source>
        <dbReference type="EMBL" id="MDM5281944.1"/>
    </source>
</evidence>
<dbReference type="Gene3D" id="3.40.50.970">
    <property type="match status" value="1"/>
</dbReference>
<sequence>MMNSTIKELTIQELEDKAIDIRKDLCTFIYRIGIAGHLGGELSMIDIAVALYYKYMNYDPKNPEMPDRDRLILSKGHCGEALFTIYQDMGMYTMDYMVDHFETLETAKFSMHPNRKYVDAIEASTGSLGHGMPIAAGLALGARIANEKWRTFCIIGDGELQEGTNWEAFMTAGHYKLGNLVAIIDKNDLQMSGPTSLTNSVDPLDEKMRAFGWDVIEVNGNDMSEVCAVLDSLPPSYPQIRRKPICIISNTTKGKGVSFMENVVGWHAGVLNKEDLEKALESIENTRKVR</sequence>
<dbReference type="EMBL" id="JAUCFI010000001">
    <property type="protein sequence ID" value="MDM5281944.1"/>
    <property type="molecule type" value="Genomic_DNA"/>
</dbReference>
<gene>
    <name evidence="5" type="ORF">QUF85_00950</name>
</gene>
<comment type="caution">
    <text evidence="5">The sequence shown here is derived from an EMBL/GenBank/DDBJ whole genome shotgun (WGS) entry which is preliminary data.</text>
</comment>
<proteinExistence type="inferred from homology"/>
<reference evidence="5" key="1">
    <citation type="submission" date="2023-06" db="EMBL/GenBank/DDBJ databases">
        <title>Comparative genomics of Bacillaceae isolates and their secondary metabolite potential.</title>
        <authorList>
            <person name="Song L."/>
            <person name="Nielsen L.J."/>
            <person name="Mohite O."/>
            <person name="Xu X."/>
            <person name="Weber T."/>
            <person name="Kovacs A.T."/>
        </authorList>
    </citation>
    <scope>NUCLEOTIDE SEQUENCE</scope>
    <source>
        <strain evidence="5">G1S1</strain>
    </source>
</reference>
<evidence type="ECO:0000256" key="3">
    <source>
        <dbReference type="ARBA" id="ARBA00023052"/>
    </source>
</evidence>
<dbReference type="CDD" id="cd02012">
    <property type="entry name" value="TPP_TK"/>
    <property type="match status" value="1"/>
</dbReference>
<name>A0AAJ1QIY8_9BACI</name>
<dbReference type="InterPro" id="IPR029061">
    <property type="entry name" value="THDP-binding"/>
</dbReference>
<evidence type="ECO:0000256" key="1">
    <source>
        <dbReference type="ARBA" id="ARBA00001964"/>
    </source>
</evidence>
<evidence type="ECO:0000259" key="4">
    <source>
        <dbReference type="Pfam" id="PF00456"/>
    </source>
</evidence>
<organism evidence="5 6">
    <name type="scientific">Peribacillus frigoritolerans</name>
    <dbReference type="NCBI Taxonomy" id="450367"/>
    <lineage>
        <taxon>Bacteria</taxon>
        <taxon>Bacillati</taxon>
        <taxon>Bacillota</taxon>
        <taxon>Bacilli</taxon>
        <taxon>Bacillales</taxon>
        <taxon>Bacillaceae</taxon>
        <taxon>Peribacillus</taxon>
    </lineage>
</organism>